<dbReference type="SUPFAM" id="SSF47413">
    <property type="entry name" value="lambda repressor-like DNA-binding domains"/>
    <property type="match status" value="1"/>
</dbReference>
<dbReference type="OrthoDB" id="5891007at2"/>
<organism evidence="2 3">
    <name type="scientific">Panacagrimonas perspica</name>
    <dbReference type="NCBI Taxonomy" id="381431"/>
    <lineage>
        <taxon>Bacteria</taxon>
        <taxon>Pseudomonadati</taxon>
        <taxon>Pseudomonadota</taxon>
        <taxon>Gammaproteobacteria</taxon>
        <taxon>Nevskiales</taxon>
        <taxon>Nevskiaceae</taxon>
        <taxon>Panacagrimonas</taxon>
    </lineage>
</organism>
<gene>
    <name evidence="2" type="ORF">DFR24_0980</name>
</gene>
<accession>A0A4R7PDB4</accession>
<sequence length="75" mass="8637">MVRPRRLTSRQVLAANVRQERARVQWSQEELGSRARISQTYVSQVESGQRAVSIDVLDQLADAFSLDPSQLLRRR</sequence>
<reference evidence="2 3" key="1">
    <citation type="submission" date="2019-03" db="EMBL/GenBank/DDBJ databases">
        <title>Genomic Encyclopedia of Type Strains, Phase IV (KMG-IV): sequencing the most valuable type-strain genomes for metagenomic binning, comparative biology and taxonomic classification.</title>
        <authorList>
            <person name="Goeker M."/>
        </authorList>
    </citation>
    <scope>NUCLEOTIDE SEQUENCE [LARGE SCALE GENOMIC DNA]</scope>
    <source>
        <strain evidence="2 3">DSM 26377</strain>
    </source>
</reference>
<comment type="caution">
    <text evidence="2">The sequence shown here is derived from an EMBL/GenBank/DDBJ whole genome shotgun (WGS) entry which is preliminary data.</text>
</comment>
<evidence type="ECO:0000259" key="1">
    <source>
        <dbReference type="PROSITE" id="PS50943"/>
    </source>
</evidence>
<keyword evidence="3" id="KW-1185">Reference proteome</keyword>
<evidence type="ECO:0000313" key="2">
    <source>
        <dbReference type="EMBL" id="TDU31609.1"/>
    </source>
</evidence>
<dbReference type="InterPro" id="IPR001387">
    <property type="entry name" value="Cro/C1-type_HTH"/>
</dbReference>
<dbReference type="GO" id="GO:0003677">
    <property type="term" value="F:DNA binding"/>
    <property type="evidence" value="ECO:0007669"/>
    <property type="project" value="InterPro"/>
</dbReference>
<protein>
    <submittedName>
        <fullName evidence="2">Helix-turn-helix protein</fullName>
    </submittedName>
</protein>
<dbReference type="EMBL" id="SOBT01000008">
    <property type="protein sequence ID" value="TDU31609.1"/>
    <property type="molecule type" value="Genomic_DNA"/>
</dbReference>
<dbReference type="RefSeq" id="WP_133880177.1">
    <property type="nucleotide sequence ID" value="NZ_MWIN01000012.1"/>
</dbReference>
<feature type="domain" description="HTH cro/C1-type" evidence="1">
    <location>
        <begin position="17"/>
        <end position="71"/>
    </location>
</feature>
<proteinExistence type="predicted"/>
<evidence type="ECO:0000313" key="3">
    <source>
        <dbReference type="Proteomes" id="UP000295341"/>
    </source>
</evidence>
<dbReference type="Proteomes" id="UP000295341">
    <property type="component" value="Unassembled WGS sequence"/>
</dbReference>
<dbReference type="PROSITE" id="PS50943">
    <property type="entry name" value="HTH_CROC1"/>
    <property type="match status" value="1"/>
</dbReference>
<dbReference type="CDD" id="cd00093">
    <property type="entry name" value="HTH_XRE"/>
    <property type="match status" value="1"/>
</dbReference>
<dbReference type="Gene3D" id="1.10.260.40">
    <property type="entry name" value="lambda repressor-like DNA-binding domains"/>
    <property type="match status" value="1"/>
</dbReference>
<dbReference type="InterPro" id="IPR010982">
    <property type="entry name" value="Lambda_DNA-bd_dom_sf"/>
</dbReference>
<name>A0A4R7PDB4_9GAMM</name>
<dbReference type="Pfam" id="PF01381">
    <property type="entry name" value="HTH_3"/>
    <property type="match status" value="1"/>
</dbReference>
<dbReference type="SMART" id="SM00530">
    <property type="entry name" value="HTH_XRE"/>
    <property type="match status" value="1"/>
</dbReference>
<dbReference type="AlphaFoldDB" id="A0A4R7PDB4"/>